<reference evidence="4 5" key="1">
    <citation type="submission" date="2019-11" db="EMBL/GenBank/DDBJ databases">
        <title>Draft genome sequences of five Paenibacillus species of dairy origin.</title>
        <authorList>
            <person name="Olajide A.M."/>
            <person name="Chen S."/>
            <person name="Lapointe G."/>
        </authorList>
    </citation>
    <scope>NUCLEOTIDE SEQUENCE [LARGE SCALE GENOMIC DNA]</scope>
    <source>
        <strain evidence="4 5">3CT49</strain>
    </source>
</reference>
<dbReference type="GO" id="GO:0008171">
    <property type="term" value="F:O-methyltransferase activity"/>
    <property type="evidence" value="ECO:0007669"/>
    <property type="project" value="InterPro"/>
</dbReference>
<evidence type="ECO:0000313" key="5">
    <source>
        <dbReference type="Proteomes" id="UP000442469"/>
    </source>
</evidence>
<dbReference type="Proteomes" id="UP000442469">
    <property type="component" value="Unassembled WGS sequence"/>
</dbReference>
<dbReference type="Pfam" id="PF01596">
    <property type="entry name" value="Methyltransf_3"/>
    <property type="match status" value="1"/>
</dbReference>
<evidence type="ECO:0000256" key="2">
    <source>
        <dbReference type="ARBA" id="ARBA00022679"/>
    </source>
</evidence>
<keyword evidence="1 4" id="KW-0489">Methyltransferase</keyword>
<organism evidence="4 5">
    <name type="scientific">Paenibacillus macerans</name>
    <name type="common">Bacillus macerans</name>
    <dbReference type="NCBI Taxonomy" id="44252"/>
    <lineage>
        <taxon>Bacteria</taxon>
        <taxon>Bacillati</taxon>
        <taxon>Bacillota</taxon>
        <taxon>Bacilli</taxon>
        <taxon>Bacillales</taxon>
        <taxon>Paenibacillaceae</taxon>
        <taxon>Paenibacillus</taxon>
    </lineage>
</organism>
<proteinExistence type="predicted"/>
<protein>
    <submittedName>
        <fullName evidence="4">O-methyltransferase</fullName>
    </submittedName>
</protein>
<sequence>MFHNIPERIKKKMLELEQVNILDQEDGTERVKRLRQIPPETGKLISLLLASAPEGNVLEIGTSGGYSTLWLAMACQLKNRQLHTFEIEEVKIQIARETFAFAGLEELVQLETGDALTNITKFDEIGFCFCDLDKEFYDDIYNFVLPRLVSGGLFIADDVISHSNILQTFVDKVLCDPCVDALVIPINKGVLLARKL</sequence>
<comment type="caution">
    <text evidence="4">The sequence shown here is derived from an EMBL/GenBank/DDBJ whole genome shotgun (WGS) entry which is preliminary data.</text>
</comment>
<gene>
    <name evidence="4" type="ORF">GNQ08_08290</name>
</gene>
<dbReference type="PANTHER" id="PTHR43167">
    <property type="entry name" value="PUTATIVE (AFU_ORTHOLOGUE AFUA_6G01830)-RELATED"/>
    <property type="match status" value="1"/>
</dbReference>
<dbReference type="Gene3D" id="3.40.50.150">
    <property type="entry name" value="Vaccinia Virus protein VP39"/>
    <property type="match status" value="1"/>
</dbReference>
<name>A0A6N8EVE8_PAEMA</name>
<dbReference type="InterPro" id="IPR029063">
    <property type="entry name" value="SAM-dependent_MTases_sf"/>
</dbReference>
<evidence type="ECO:0000256" key="3">
    <source>
        <dbReference type="ARBA" id="ARBA00022691"/>
    </source>
</evidence>
<dbReference type="SUPFAM" id="SSF53335">
    <property type="entry name" value="S-adenosyl-L-methionine-dependent methyltransferases"/>
    <property type="match status" value="1"/>
</dbReference>
<evidence type="ECO:0000256" key="1">
    <source>
        <dbReference type="ARBA" id="ARBA00022603"/>
    </source>
</evidence>
<keyword evidence="2 4" id="KW-0808">Transferase</keyword>
<accession>A0A6N8EVE8</accession>
<dbReference type="PANTHER" id="PTHR43167:SF1">
    <property type="entry name" value="PUTATIVE (AFU_ORTHOLOGUE AFUA_6G01830)-RELATED"/>
    <property type="match status" value="1"/>
</dbReference>
<dbReference type="GO" id="GO:0032259">
    <property type="term" value="P:methylation"/>
    <property type="evidence" value="ECO:0007669"/>
    <property type="project" value="UniProtKB-KW"/>
</dbReference>
<dbReference type="AlphaFoldDB" id="A0A6N8EVE8"/>
<dbReference type="EMBL" id="WNZZ01000004">
    <property type="protein sequence ID" value="MUG22411.1"/>
    <property type="molecule type" value="Genomic_DNA"/>
</dbReference>
<dbReference type="RefSeq" id="WP_124333421.1">
    <property type="nucleotide sequence ID" value="NZ_BGML01000015.1"/>
</dbReference>
<dbReference type="CDD" id="cd02440">
    <property type="entry name" value="AdoMet_MTases"/>
    <property type="match status" value="1"/>
</dbReference>
<keyword evidence="3" id="KW-0949">S-adenosyl-L-methionine</keyword>
<dbReference type="InterPro" id="IPR002935">
    <property type="entry name" value="SAM_O-MeTrfase"/>
</dbReference>
<evidence type="ECO:0000313" key="4">
    <source>
        <dbReference type="EMBL" id="MUG22411.1"/>
    </source>
</evidence>
<dbReference type="PROSITE" id="PS51682">
    <property type="entry name" value="SAM_OMT_I"/>
    <property type="match status" value="1"/>
</dbReference>